<comment type="caution">
    <text evidence="2">The sequence shown here is derived from an EMBL/GenBank/DDBJ whole genome shotgun (WGS) entry which is preliminary data.</text>
</comment>
<dbReference type="Proteomes" id="UP000750502">
    <property type="component" value="Unassembled WGS sequence"/>
</dbReference>
<dbReference type="OrthoDB" id="1577640at2759"/>
<keyword evidence="1" id="KW-1133">Transmembrane helix</keyword>
<evidence type="ECO:0000313" key="2">
    <source>
        <dbReference type="EMBL" id="KAG5769221.1"/>
    </source>
</evidence>
<sequence length="147" mass="16119">MADPLSIASSVAGLVSLGLTLCGGLHNYFNAAKDRHRDIETASQNLNLLQSNILIIQSSTLKLGHRHALSANGVNQGLANCESQLNTLQQTLLDLTRAEGLSDTKGKLKRQKLIVRYPFDQKKLLQLQDQLSKANATLSNFVQNFHL</sequence>
<feature type="transmembrane region" description="Helical" evidence="1">
    <location>
        <begin position="6"/>
        <end position="29"/>
    </location>
</feature>
<evidence type="ECO:0008006" key="4">
    <source>
        <dbReference type="Google" id="ProtNLM"/>
    </source>
</evidence>
<keyword evidence="1" id="KW-0472">Membrane</keyword>
<reference evidence="2" key="2">
    <citation type="submission" date="2020-10" db="EMBL/GenBank/DDBJ databases">
        <authorList>
            <person name="Peck L.D."/>
            <person name="Nowell R.W."/>
            <person name="Flood J."/>
            <person name="Ryan M.J."/>
            <person name="Barraclough T.G."/>
        </authorList>
    </citation>
    <scope>NUCLEOTIDE SEQUENCE</scope>
    <source>
        <strain evidence="2">IMI 127659i</strain>
    </source>
</reference>
<reference evidence="2" key="1">
    <citation type="journal article" date="2020" name="bioRxiv">
        <title>Historical genomics reveals the evolutionary mechanisms behind multiple outbreaks of the host-specific coffee wilt pathogen Fusarium xylarioides.</title>
        <authorList>
            <person name="Peck D."/>
            <person name="Nowell R.W."/>
            <person name="Flood J."/>
            <person name="Ryan M.J."/>
            <person name="Barraclough T.G."/>
        </authorList>
    </citation>
    <scope>NUCLEOTIDE SEQUENCE</scope>
    <source>
        <strain evidence="2">IMI 127659i</strain>
    </source>
</reference>
<evidence type="ECO:0000256" key="1">
    <source>
        <dbReference type="SAM" id="Phobius"/>
    </source>
</evidence>
<keyword evidence="3" id="KW-1185">Reference proteome</keyword>
<protein>
    <recommendedName>
        <fullName evidence="4">Fungal N-terminal domain-containing protein</fullName>
    </recommendedName>
</protein>
<organism evidence="2 3">
    <name type="scientific">Fusarium xylarioides</name>
    <dbReference type="NCBI Taxonomy" id="221167"/>
    <lineage>
        <taxon>Eukaryota</taxon>
        <taxon>Fungi</taxon>
        <taxon>Dikarya</taxon>
        <taxon>Ascomycota</taxon>
        <taxon>Pezizomycotina</taxon>
        <taxon>Sordariomycetes</taxon>
        <taxon>Hypocreomycetidae</taxon>
        <taxon>Hypocreales</taxon>
        <taxon>Nectriaceae</taxon>
        <taxon>Fusarium</taxon>
        <taxon>Fusarium fujikuroi species complex</taxon>
    </lineage>
</organism>
<dbReference type="AlphaFoldDB" id="A0A9P7LHC5"/>
<accession>A0A9P7LHC5</accession>
<gene>
    <name evidence="2" type="ORF">H9Q72_003493</name>
</gene>
<name>A0A9P7LHC5_9HYPO</name>
<keyword evidence="1" id="KW-0812">Transmembrane</keyword>
<dbReference type="EMBL" id="JADFTT010000083">
    <property type="protein sequence ID" value="KAG5769221.1"/>
    <property type="molecule type" value="Genomic_DNA"/>
</dbReference>
<proteinExistence type="predicted"/>
<evidence type="ECO:0000313" key="3">
    <source>
        <dbReference type="Proteomes" id="UP000750502"/>
    </source>
</evidence>